<dbReference type="OrthoDB" id="9791579at2"/>
<feature type="chain" id="PRO_5019343361" description="Penicillin-binding protein activator LpoB" evidence="1">
    <location>
        <begin position="32"/>
        <end position="178"/>
    </location>
</feature>
<feature type="signal peptide" evidence="1">
    <location>
        <begin position="1"/>
        <end position="31"/>
    </location>
</feature>
<gene>
    <name evidence="2" type="ORF">CKA81_15200</name>
</gene>
<dbReference type="RefSeq" id="WP_128356046.1">
    <property type="nucleotide sequence ID" value="NZ_CP022987.1"/>
</dbReference>
<evidence type="ECO:0000313" key="3">
    <source>
        <dbReference type="Proteomes" id="UP000283474"/>
    </source>
</evidence>
<protein>
    <recommendedName>
        <fullName evidence="4">Penicillin-binding protein activator LpoB</fullName>
    </recommendedName>
</protein>
<evidence type="ECO:0008006" key="4">
    <source>
        <dbReference type="Google" id="ProtNLM"/>
    </source>
</evidence>
<accession>A0A410GFH7</accession>
<reference evidence="2 3" key="1">
    <citation type="submission" date="2017-08" db="EMBL/GenBank/DDBJ databases">
        <authorList>
            <person name="Park S.-J."/>
            <person name="Kim H."/>
        </authorList>
    </citation>
    <scope>NUCLEOTIDE SEQUENCE [LARGE SCALE GENOMIC DNA]</scope>
    <source>
        <strain evidence="3">ye3</strain>
    </source>
</reference>
<name>A0A410GFH7_9BURK</name>
<proteinExistence type="predicted"/>
<evidence type="ECO:0000313" key="2">
    <source>
        <dbReference type="EMBL" id="QAA95057.1"/>
    </source>
</evidence>
<dbReference type="KEGG" id="pus:CKA81_15200"/>
<dbReference type="PROSITE" id="PS51257">
    <property type="entry name" value="PROKAR_LIPOPROTEIN"/>
    <property type="match status" value="1"/>
</dbReference>
<keyword evidence="1" id="KW-0732">Signal</keyword>
<evidence type="ECO:0000256" key="1">
    <source>
        <dbReference type="SAM" id="SignalP"/>
    </source>
</evidence>
<sequence length="178" mass="19021">MKMQIKARCNRWAGLAALLALSACSSTQVGLAPSWTQLNKLALVPLSNYTETPGAALGAQSIAQNLLHQKGFTQLATYPFSDSAGTYLLNNTDQQRAQALEWARDAGAQYALTGAVQEWRYKVGIDGEPVVGLSFDVVDLNTGEVVWSAMGSRSGWSRSTLAGVGHDLISQLLAPIQP</sequence>
<keyword evidence="3" id="KW-1185">Reference proteome</keyword>
<dbReference type="EMBL" id="CP022987">
    <property type="protein sequence ID" value="QAA95057.1"/>
    <property type="molecule type" value="Genomic_DNA"/>
</dbReference>
<organism evidence="2 3">
    <name type="scientific">Pollutimonas thiosulfatoxidans</name>
    <dbReference type="NCBI Taxonomy" id="2028345"/>
    <lineage>
        <taxon>Bacteria</taxon>
        <taxon>Pseudomonadati</taxon>
        <taxon>Pseudomonadota</taxon>
        <taxon>Betaproteobacteria</taxon>
        <taxon>Burkholderiales</taxon>
        <taxon>Alcaligenaceae</taxon>
        <taxon>Pollutimonas</taxon>
    </lineage>
</organism>
<dbReference type="Proteomes" id="UP000283474">
    <property type="component" value="Chromosome"/>
</dbReference>
<dbReference type="AlphaFoldDB" id="A0A410GFH7"/>
<dbReference type="Gene3D" id="3.40.50.10610">
    <property type="entry name" value="ABC-type transport auxiliary lipoprotein component"/>
    <property type="match status" value="1"/>
</dbReference>